<dbReference type="PANTHER" id="PTHR48108">
    <property type="entry name" value="CBS DOMAIN-CONTAINING PROTEIN CBSX2, CHLOROPLASTIC"/>
    <property type="match status" value="1"/>
</dbReference>
<dbReference type="RefSeq" id="WP_343908283.1">
    <property type="nucleotide sequence ID" value="NZ_BAAAJE010000015.1"/>
</dbReference>
<dbReference type="PANTHER" id="PTHR48108:SF6">
    <property type="entry name" value="CBS DOMAIN-CONTAINING PROTEIN CBSX1, CHLOROPLASTIC"/>
    <property type="match status" value="1"/>
</dbReference>
<dbReference type="PROSITE" id="PS51371">
    <property type="entry name" value="CBS"/>
    <property type="match status" value="2"/>
</dbReference>
<accession>A0ABN1UFQ5</accession>
<evidence type="ECO:0000256" key="2">
    <source>
        <dbReference type="PROSITE-ProRule" id="PRU00703"/>
    </source>
</evidence>
<dbReference type="Proteomes" id="UP001499979">
    <property type="component" value="Unassembled WGS sequence"/>
</dbReference>
<dbReference type="Pfam" id="PF00571">
    <property type="entry name" value="CBS"/>
    <property type="match status" value="2"/>
</dbReference>
<keyword evidence="2" id="KW-0129">CBS domain</keyword>
<evidence type="ECO:0000313" key="4">
    <source>
        <dbReference type="EMBL" id="GAA1148401.1"/>
    </source>
</evidence>
<sequence>MTGLRVRDVMSRDVVTVRPDAAIGTAIDRVLRRGHTHLVVVDDDGVLVDIVSAHLLTTALMTRLIERHQPLSDVLADPAAIRAGARLHEAAGLMMALSVDALGVVDRQGRLVGVLTWADIGRSVAPPLTVRAERRAPG</sequence>
<organism evidence="4 5">
    <name type="scientific">Nocardioides aquiterrae</name>
    <dbReference type="NCBI Taxonomy" id="203799"/>
    <lineage>
        <taxon>Bacteria</taxon>
        <taxon>Bacillati</taxon>
        <taxon>Actinomycetota</taxon>
        <taxon>Actinomycetes</taxon>
        <taxon>Propionibacteriales</taxon>
        <taxon>Nocardioidaceae</taxon>
        <taxon>Nocardioides</taxon>
    </lineage>
</organism>
<evidence type="ECO:0000256" key="1">
    <source>
        <dbReference type="ARBA" id="ARBA00022737"/>
    </source>
</evidence>
<feature type="domain" description="CBS" evidence="3">
    <location>
        <begin position="74"/>
        <end position="130"/>
    </location>
</feature>
<gene>
    <name evidence="4" type="ORF">GCM10009606_28890</name>
</gene>
<dbReference type="InterPro" id="IPR000644">
    <property type="entry name" value="CBS_dom"/>
</dbReference>
<dbReference type="SMART" id="SM00116">
    <property type="entry name" value="CBS"/>
    <property type="match status" value="2"/>
</dbReference>
<proteinExistence type="predicted"/>
<name>A0ABN1UFQ5_9ACTN</name>
<dbReference type="InterPro" id="IPR046342">
    <property type="entry name" value="CBS_dom_sf"/>
</dbReference>
<dbReference type="EMBL" id="BAAAJE010000015">
    <property type="protein sequence ID" value="GAA1148401.1"/>
    <property type="molecule type" value="Genomic_DNA"/>
</dbReference>
<evidence type="ECO:0000313" key="5">
    <source>
        <dbReference type="Proteomes" id="UP001499979"/>
    </source>
</evidence>
<reference evidence="4 5" key="1">
    <citation type="journal article" date="2019" name="Int. J. Syst. Evol. Microbiol.">
        <title>The Global Catalogue of Microorganisms (GCM) 10K type strain sequencing project: providing services to taxonomists for standard genome sequencing and annotation.</title>
        <authorList>
            <consortium name="The Broad Institute Genomics Platform"/>
            <consortium name="The Broad Institute Genome Sequencing Center for Infectious Disease"/>
            <person name="Wu L."/>
            <person name="Ma J."/>
        </authorList>
    </citation>
    <scope>NUCLEOTIDE SEQUENCE [LARGE SCALE GENOMIC DNA]</scope>
    <source>
        <strain evidence="4 5">JCM 11813</strain>
    </source>
</reference>
<dbReference type="CDD" id="cd02205">
    <property type="entry name" value="CBS_pair_SF"/>
    <property type="match status" value="1"/>
</dbReference>
<keyword evidence="1" id="KW-0677">Repeat</keyword>
<comment type="caution">
    <text evidence="4">The sequence shown here is derived from an EMBL/GenBank/DDBJ whole genome shotgun (WGS) entry which is preliminary data.</text>
</comment>
<protein>
    <recommendedName>
        <fullName evidence="3">CBS domain-containing protein</fullName>
    </recommendedName>
</protein>
<dbReference type="InterPro" id="IPR051462">
    <property type="entry name" value="CBS_domain-containing"/>
</dbReference>
<dbReference type="Gene3D" id="3.10.580.10">
    <property type="entry name" value="CBS-domain"/>
    <property type="match status" value="1"/>
</dbReference>
<keyword evidence="5" id="KW-1185">Reference proteome</keyword>
<feature type="domain" description="CBS" evidence="3">
    <location>
        <begin position="10"/>
        <end position="71"/>
    </location>
</feature>
<dbReference type="SUPFAM" id="SSF54631">
    <property type="entry name" value="CBS-domain pair"/>
    <property type="match status" value="1"/>
</dbReference>
<evidence type="ECO:0000259" key="3">
    <source>
        <dbReference type="PROSITE" id="PS51371"/>
    </source>
</evidence>